<reference evidence="11 14" key="2">
    <citation type="submission" date="2019-04" db="EMBL/GenBank/DDBJ databases">
        <title>Isolation and culture of sulfate reducing bacteria from the cold seep of the South China Sea.</title>
        <authorList>
            <person name="Sun C."/>
            <person name="Liu R."/>
        </authorList>
    </citation>
    <scope>NUCLEOTIDE SEQUENCE [LARGE SCALE GENOMIC DNA]</scope>
    <source>
        <strain evidence="11 14">CS1</strain>
    </source>
</reference>
<evidence type="ECO:0000256" key="4">
    <source>
        <dbReference type="ARBA" id="ARBA00011245"/>
    </source>
</evidence>
<evidence type="ECO:0000313" key="11">
    <source>
        <dbReference type="EMBL" id="QJT10594.1"/>
    </source>
</evidence>
<dbReference type="EC" id="2.5.1.61" evidence="8"/>
<keyword evidence="14" id="KW-1185">Reference proteome</keyword>
<protein>
    <recommendedName>
        <fullName evidence="8">Porphobilinogen deaminase</fullName>
        <shortName evidence="8">PBG</shortName>
        <ecNumber evidence="8">2.5.1.61</ecNumber>
    </recommendedName>
    <alternativeName>
        <fullName evidence="8">Hydroxymethylbilane synthase</fullName>
        <shortName evidence="8">HMBS</shortName>
    </alternativeName>
    <alternativeName>
        <fullName evidence="8">Pre-uroporphyrinogen synthase</fullName>
    </alternativeName>
</protein>
<evidence type="ECO:0000313" key="13">
    <source>
        <dbReference type="Proteomes" id="UP000434052"/>
    </source>
</evidence>
<dbReference type="FunFam" id="3.40.190.10:FF:000005">
    <property type="entry name" value="Porphobilinogen deaminase"/>
    <property type="match status" value="1"/>
</dbReference>
<dbReference type="InterPro" id="IPR022418">
    <property type="entry name" value="Porphobilinogen_deaminase_C"/>
</dbReference>
<dbReference type="Gene3D" id="3.40.190.10">
    <property type="entry name" value="Periplasmic binding protein-like II"/>
    <property type="match status" value="2"/>
</dbReference>
<dbReference type="Proteomes" id="UP000503251">
    <property type="component" value="Chromosome"/>
</dbReference>
<dbReference type="PIRSF" id="PIRSF001438">
    <property type="entry name" value="4pyrrol_synth_OHMeBilane_synth"/>
    <property type="match status" value="1"/>
</dbReference>
<feature type="domain" description="Porphobilinogen deaminase C-terminal" evidence="10">
    <location>
        <begin position="224"/>
        <end position="296"/>
    </location>
</feature>
<dbReference type="EMBL" id="CP039543">
    <property type="protein sequence ID" value="QJT10594.1"/>
    <property type="molecule type" value="Genomic_DNA"/>
</dbReference>
<dbReference type="SUPFAM" id="SSF53850">
    <property type="entry name" value="Periplasmic binding protein-like II"/>
    <property type="match status" value="1"/>
</dbReference>
<accession>A0A6P1ZGP4</accession>
<dbReference type="FunFam" id="3.40.190.10:FF:000004">
    <property type="entry name" value="Porphobilinogen deaminase"/>
    <property type="match status" value="1"/>
</dbReference>
<dbReference type="Pfam" id="PF01379">
    <property type="entry name" value="Porphobil_deam"/>
    <property type="match status" value="1"/>
</dbReference>
<keyword evidence="5 8" id="KW-0808">Transferase</keyword>
<evidence type="ECO:0000256" key="2">
    <source>
        <dbReference type="ARBA" id="ARBA00004735"/>
    </source>
</evidence>
<evidence type="ECO:0000256" key="1">
    <source>
        <dbReference type="ARBA" id="ARBA00002869"/>
    </source>
</evidence>
<dbReference type="Gene3D" id="3.30.160.40">
    <property type="entry name" value="Porphobilinogen deaminase, C-terminal domain"/>
    <property type="match status" value="1"/>
</dbReference>
<dbReference type="UniPathway" id="UPA00251">
    <property type="reaction ID" value="UER00319"/>
</dbReference>
<dbReference type="GO" id="GO:0006782">
    <property type="term" value="P:protoporphyrinogen IX biosynthetic process"/>
    <property type="evidence" value="ECO:0007669"/>
    <property type="project" value="UniProtKB-UniRule"/>
</dbReference>
<name>A0A6P1ZGP4_9BACT</name>
<keyword evidence="6 8" id="KW-0627">Porphyrin biosynthesis</keyword>
<comment type="similarity">
    <text evidence="3 8">Belongs to the HMBS family.</text>
</comment>
<dbReference type="GO" id="GO:0005737">
    <property type="term" value="C:cytoplasm"/>
    <property type="evidence" value="ECO:0007669"/>
    <property type="project" value="UniProtKB-UniRule"/>
</dbReference>
<evidence type="ECO:0000256" key="7">
    <source>
        <dbReference type="ARBA" id="ARBA00048169"/>
    </source>
</evidence>
<evidence type="ECO:0000256" key="6">
    <source>
        <dbReference type="ARBA" id="ARBA00023244"/>
    </source>
</evidence>
<dbReference type="PRINTS" id="PR00151">
    <property type="entry name" value="PORPHBDMNASE"/>
</dbReference>
<evidence type="ECO:0000313" key="14">
    <source>
        <dbReference type="Proteomes" id="UP000503251"/>
    </source>
</evidence>
<feature type="modified residue" description="S-(dipyrrolylmethanemethyl)cysteine" evidence="8">
    <location>
        <position position="240"/>
    </location>
</feature>
<comment type="pathway">
    <text evidence="2">Porphyrin-containing compound metabolism; protoporphyrin-IX biosynthesis; coproporphyrinogen-III from 5-aminolevulinate: step 2/4.</text>
</comment>
<dbReference type="InterPro" id="IPR000860">
    <property type="entry name" value="HemC"/>
</dbReference>
<comment type="function">
    <text evidence="1 8">Tetrapolymerization of the monopyrrole PBG into the hydroxymethylbilane pre-uroporphyrinogen in several discrete steps.</text>
</comment>
<dbReference type="SUPFAM" id="SSF54782">
    <property type="entry name" value="Porphobilinogen deaminase (hydroxymethylbilane synthase), C-terminal domain"/>
    <property type="match status" value="1"/>
</dbReference>
<dbReference type="HAMAP" id="MF_00260">
    <property type="entry name" value="Porphobil_deam"/>
    <property type="match status" value="1"/>
</dbReference>
<comment type="catalytic activity">
    <reaction evidence="7 8">
        <text>4 porphobilinogen + H2O = hydroxymethylbilane + 4 NH4(+)</text>
        <dbReference type="Rhea" id="RHEA:13185"/>
        <dbReference type="ChEBI" id="CHEBI:15377"/>
        <dbReference type="ChEBI" id="CHEBI:28938"/>
        <dbReference type="ChEBI" id="CHEBI:57845"/>
        <dbReference type="ChEBI" id="CHEBI:58126"/>
        <dbReference type="EC" id="2.5.1.61"/>
    </reaction>
</comment>
<dbReference type="NCBIfam" id="TIGR00212">
    <property type="entry name" value="hemC"/>
    <property type="match status" value="1"/>
</dbReference>
<gene>
    <name evidence="8 11" type="primary">hemC</name>
    <name evidence="12" type="ORF">DQK91_09785</name>
    <name evidence="11" type="ORF">E8L03_17455</name>
</gene>
<comment type="miscellaneous">
    <text evidence="8">The porphobilinogen subunits are added to the dipyrromethane group.</text>
</comment>
<sequence length="320" mass="34354">MDKLVIATRGSKLALWQANHIKDALESTHSGLSVELLVLKTKGDKILDVPLAKVGGKGLFVKEIEDALLDGRADLAVHSMKDVPTELPGGLVLGVMPVREEPTDTFLSVKYETLDNLPQGAVVGTSSLRRQTQLLALRPDLKIESLRGNVDTRLRKLMEGQFDAIVMATSGLKRLGLTAPHMEILGPPRFLPAVGQGALGIEYRADDDRVIGLLEFLKDRETMLRVHAERGFLAGLDGGCQVPIAAYAVLEGDTVQLTGLVADEDGTRVIRRECSGPAASDKTSYAMGLDLAREVLDAGGKAILDEVYGRLGDEEAPSPS</sequence>
<comment type="cofactor">
    <cofactor evidence="8">
        <name>dipyrromethane</name>
        <dbReference type="ChEBI" id="CHEBI:60342"/>
    </cofactor>
    <text evidence="8">Binds 1 dipyrromethane group covalently.</text>
</comment>
<organism evidence="12 13">
    <name type="scientific">Oceanidesulfovibrio marinus</name>
    <dbReference type="NCBI Taxonomy" id="370038"/>
    <lineage>
        <taxon>Bacteria</taxon>
        <taxon>Pseudomonadati</taxon>
        <taxon>Thermodesulfobacteriota</taxon>
        <taxon>Desulfovibrionia</taxon>
        <taxon>Desulfovibrionales</taxon>
        <taxon>Desulfovibrionaceae</taxon>
        <taxon>Oceanidesulfovibrio</taxon>
    </lineage>
</organism>
<dbReference type="Proteomes" id="UP000434052">
    <property type="component" value="Unassembled WGS sequence"/>
</dbReference>
<dbReference type="InterPro" id="IPR022417">
    <property type="entry name" value="Porphobilin_deaminase_N"/>
</dbReference>
<dbReference type="GO" id="GO:0004418">
    <property type="term" value="F:hydroxymethylbilane synthase activity"/>
    <property type="evidence" value="ECO:0007669"/>
    <property type="project" value="UniProtKB-UniRule"/>
</dbReference>
<evidence type="ECO:0000259" key="10">
    <source>
        <dbReference type="Pfam" id="PF03900"/>
    </source>
</evidence>
<dbReference type="Pfam" id="PF03900">
    <property type="entry name" value="Porphobil_deamC"/>
    <property type="match status" value="1"/>
</dbReference>
<evidence type="ECO:0000256" key="5">
    <source>
        <dbReference type="ARBA" id="ARBA00022679"/>
    </source>
</evidence>
<dbReference type="PROSITE" id="PS00533">
    <property type="entry name" value="PORPHOBILINOGEN_DEAM"/>
    <property type="match status" value="1"/>
</dbReference>
<dbReference type="PANTHER" id="PTHR11557">
    <property type="entry name" value="PORPHOBILINOGEN DEAMINASE"/>
    <property type="match status" value="1"/>
</dbReference>
<evidence type="ECO:0000259" key="9">
    <source>
        <dbReference type="Pfam" id="PF01379"/>
    </source>
</evidence>
<comment type="subunit">
    <text evidence="4 8">Monomer.</text>
</comment>
<proteinExistence type="inferred from homology"/>
<dbReference type="RefSeq" id="WP_144305172.1">
    <property type="nucleotide sequence ID" value="NZ_CP039543.1"/>
</dbReference>
<evidence type="ECO:0000256" key="3">
    <source>
        <dbReference type="ARBA" id="ARBA00005638"/>
    </source>
</evidence>
<dbReference type="OrthoDB" id="9810298at2"/>
<evidence type="ECO:0000313" key="12">
    <source>
        <dbReference type="EMBL" id="TVM34174.1"/>
    </source>
</evidence>
<evidence type="ECO:0000256" key="8">
    <source>
        <dbReference type="HAMAP-Rule" id="MF_00260"/>
    </source>
</evidence>
<feature type="domain" description="Porphobilinogen deaminase N-terminal" evidence="9">
    <location>
        <begin position="4"/>
        <end position="210"/>
    </location>
</feature>
<dbReference type="AlphaFoldDB" id="A0A6P1ZGP4"/>
<dbReference type="InterPro" id="IPR022419">
    <property type="entry name" value="Porphobilin_deaminase_cofac_BS"/>
</dbReference>
<dbReference type="InterPro" id="IPR036803">
    <property type="entry name" value="Porphobilinogen_deaminase_C_sf"/>
</dbReference>
<reference evidence="12 13" key="1">
    <citation type="submission" date="2018-06" db="EMBL/GenBank/DDBJ databases">
        <title>Complete genome of Desulfovibrio marinus P48SEP.</title>
        <authorList>
            <person name="Crispim J.S."/>
            <person name="Vidigal P.M.P."/>
            <person name="Silva L.C.F."/>
            <person name="Araujo L.C."/>
            <person name="Laguardia C.N."/>
            <person name="Dias R.S."/>
            <person name="Sousa M.P."/>
            <person name="Paula S.O."/>
            <person name="Silva C."/>
        </authorList>
    </citation>
    <scope>NUCLEOTIDE SEQUENCE [LARGE SCALE GENOMIC DNA]</scope>
    <source>
        <strain evidence="12 13">P48SEP</strain>
    </source>
</reference>
<dbReference type="PANTHER" id="PTHR11557:SF0">
    <property type="entry name" value="PORPHOBILINOGEN DEAMINASE"/>
    <property type="match status" value="1"/>
</dbReference>
<dbReference type="CDD" id="cd13646">
    <property type="entry name" value="PBP2_EcHMBS_like"/>
    <property type="match status" value="1"/>
</dbReference>
<dbReference type="EMBL" id="QMIF01000005">
    <property type="protein sequence ID" value="TVM34174.1"/>
    <property type="molecule type" value="Genomic_DNA"/>
</dbReference>